<keyword evidence="2" id="KW-1185">Reference proteome</keyword>
<evidence type="ECO:0000313" key="2">
    <source>
        <dbReference type="Proteomes" id="UP000198728"/>
    </source>
</evidence>
<evidence type="ECO:0000313" key="1">
    <source>
        <dbReference type="EMBL" id="SFB94285.1"/>
    </source>
</evidence>
<reference evidence="1 2" key="1">
    <citation type="submission" date="2016-10" db="EMBL/GenBank/DDBJ databases">
        <authorList>
            <person name="de Groot N.N."/>
        </authorList>
    </citation>
    <scope>NUCLEOTIDE SEQUENCE [LARGE SCALE GENOMIC DNA]</scope>
    <source>
        <strain evidence="1 2">DSM 19548</strain>
    </source>
</reference>
<dbReference type="AlphaFoldDB" id="A0A1I1F4G9"/>
<organism evidence="1 2">
    <name type="scientific">Tropicimonas isoalkanivorans</name>
    <dbReference type="NCBI Taxonomy" id="441112"/>
    <lineage>
        <taxon>Bacteria</taxon>
        <taxon>Pseudomonadati</taxon>
        <taxon>Pseudomonadota</taxon>
        <taxon>Alphaproteobacteria</taxon>
        <taxon>Rhodobacterales</taxon>
        <taxon>Roseobacteraceae</taxon>
        <taxon>Tropicimonas</taxon>
    </lineage>
</organism>
<accession>A0A1I1F4G9</accession>
<dbReference type="Proteomes" id="UP000198728">
    <property type="component" value="Unassembled WGS sequence"/>
</dbReference>
<sequence>MKNFVQPGNTITLTAPYAVVSGDGLLVGSIFGIAAGTAALGEPVETALVGVFDITKVGSQAWTVGAKVYWDDTNKRCTTVATDNTLIGVAIEAVASGAGDTIGRVRLNAAFL</sequence>
<dbReference type="InterPro" id="IPR011231">
    <property type="entry name" value="Phage_VT1-Sakai_H0018"/>
</dbReference>
<dbReference type="OrthoDB" id="5365964at2"/>
<dbReference type="RefSeq" id="WP_093359429.1">
    <property type="nucleotide sequence ID" value="NZ_FOLG01000002.1"/>
</dbReference>
<dbReference type="STRING" id="441112.SAMN04488094_10210"/>
<dbReference type="EMBL" id="FOLG01000002">
    <property type="protein sequence ID" value="SFB94285.1"/>
    <property type="molecule type" value="Genomic_DNA"/>
</dbReference>
<proteinExistence type="predicted"/>
<gene>
    <name evidence="1" type="ORF">SAMN04488094_10210</name>
</gene>
<dbReference type="Pfam" id="PF09956">
    <property type="entry name" value="Phage_cement_2"/>
    <property type="match status" value="1"/>
</dbReference>
<name>A0A1I1F4G9_9RHOB</name>
<dbReference type="PIRSF" id="PIRSF030771">
    <property type="entry name" value="UCP030771"/>
    <property type="match status" value="1"/>
</dbReference>
<protein>
    <submittedName>
        <fullName evidence="1">Predicted phage recombinase, RecA/RadA family</fullName>
    </submittedName>
</protein>